<evidence type="ECO:0000259" key="4">
    <source>
        <dbReference type="Pfam" id="PF08125"/>
    </source>
</evidence>
<dbReference type="InterPro" id="IPR036291">
    <property type="entry name" value="NAD(P)-bd_dom_sf"/>
</dbReference>
<dbReference type="InterPro" id="IPR013328">
    <property type="entry name" value="6PGD_dom2"/>
</dbReference>
<organism evidence="5 6">
    <name type="scientific">Nitratireductor pacificus pht-3B</name>
    <dbReference type="NCBI Taxonomy" id="391937"/>
    <lineage>
        <taxon>Bacteria</taxon>
        <taxon>Pseudomonadati</taxon>
        <taxon>Pseudomonadota</taxon>
        <taxon>Alphaproteobacteria</taxon>
        <taxon>Hyphomicrobiales</taxon>
        <taxon>Phyllobacteriaceae</taxon>
        <taxon>Nitratireductor</taxon>
    </lineage>
</organism>
<dbReference type="EMBL" id="AMRM01000002">
    <property type="protein sequence ID" value="EKF20493.1"/>
    <property type="molecule type" value="Genomic_DNA"/>
</dbReference>
<dbReference type="InterPro" id="IPR008927">
    <property type="entry name" value="6-PGluconate_DH-like_C_sf"/>
</dbReference>
<dbReference type="InterPro" id="IPR023027">
    <property type="entry name" value="Mannitol_DH_CS"/>
</dbReference>
<reference evidence="5 6" key="1">
    <citation type="journal article" date="2012" name="J. Bacteriol.">
        <title>Genome Sequence of Nitratireductor pacificus Type Strain pht-3B.</title>
        <authorList>
            <person name="Lai Q."/>
            <person name="Li G."/>
            <person name="Shao Z."/>
        </authorList>
    </citation>
    <scope>NUCLEOTIDE SEQUENCE [LARGE SCALE GENOMIC DNA]</scope>
    <source>
        <strain evidence="6">pht-3B</strain>
    </source>
</reference>
<dbReference type="Pfam" id="PF01232">
    <property type="entry name" value="Mannitol_dh"/>
    <property type="match status" value="1"/>
</dbReference>
<feature type="domain" description="Mannitol dehydrogenase N-terminal" evidence="3">
    <location>
        <begin position="4"/>
        <end position="249"/>
    </location>
</feature>
<keyword evidence="2" id="KW-0520">NAD</keyword>
<keyword evidence="1" id="KW-0560">Oxidoreductase</keyword>
<name>K2N8R0_9HYPH</name>
<accession>K2N8R0</accession>
<dbReference type="PRINTS" id="PR00084">
    <property type="entry name" value="MTLDHDRGNASE"/>
</dbReference>
<dbReference type="SUPFAM" id="SSF51735">
    <property type="entry name" value="NAD(P)-binding Rossmann-fold domains"/>
    <property type="match status" value="1"/>
</dbReference>
<dbReference type="PANTHER" id="PTHR43362:SF1">
    <property type="entry name" value="MANNITOL DEHYDROGENASE 2-RELATED"/>
    <property type="match status" value="1"/>
</dbReference>
<dbReference type="Proteomes" id="UP000006786">
    <property type="component" value="Unassembled WGS sequence"/>
</dbReference>
<keyword evidence="6" id="KW-1185">Reference proteome</keyword>
<dbReference type="GO" id="GO:0019594">
    <property type="term" value="P:mannitol metabolic process"/>
    <property type="evidence" value="ECO:0007669"/>
    <property type="project" value="InterPro"/>
</dbReference>
<dbReference type="Gene3D" id="1.10.1040.10">
    <property type="entry name" value="N-(1-d-carboxylethyl)-l-norvaline Dehydrogenase, domain 2"/>
    <property type="match status" value="1"/>
</dbReference>
<dbReference type="PROSITE" id="PS00974">
    <property type="entry name" value="MANNITOL_DHGENASE"/>
    <property type="match status" value="1"/>
</dbReference>
<comment type="caution">
    <text evidence="5">The sequence shown here is derived from an EMBL/GenBank/DDBJ whole genome shotgun (WGS) entry which is preliminary data.</text>
</comment>
<dbReference type="GO" id="GO:0016616">
    <property type="term" value="F:oxidoreductase activity, acting on the CH-OH group of donors, NAD or NADP as acceptor"/>
    <property type="evidence" value="ECO:0007669"/>
    <property type="project" value="TreeGrafter"/>
</dbReference>
<evidence type="ECO:0000256" key="2">
    <source>
        <dbReference type="ARBA" id="ARBA00023027"/>
    </source>
</evidence>
<dbReference type="Pfam" id="PF08125">
    <property type="entry name" value="Mannitol_dh_C"/>
    <property type="match status" value="1"/>
</dbReference>
<feature type="domain" description="Mannitol dehydrogenase C-terminal" evidence="4">
    <location>
        <begin position="258"/>
        <end position="429"/>
    </location>
</feature>
<dbReference type="STRING" id="391937.NA2_01874"/>
<evidence type="ECO:0000259" key="3">
    <source>
        <dbReference type="Pfam" id="PF01232"/>
    </source>
</evidence>
<gene>
    <name evidence="5" type="ORF">NA2_01874</name>
</gene>
<dbReference type="InterPro" id="IPR050988">
    <property type="entry name" value="Mannitol_DH/Oxidoreductase"/>
</dbReference>
<dbReference type="InterPro" id="IPR013131">
    <property type="entry name" value="Mannitol_DH_N"/>
</dbReference>
<dbReference type="eggNOG" id="COG0246">
    <property type="taxonomic scope" value="Bacteria"/>
</dbReference>
<dbReference type="PANTHER" id="PTHR43362">
    <property type="entry name" value="MANNITOL DEHYDROGENASE DSF1-RELATED"/>
    <property type="match status" value="1"/>
</dbReference>
<evidence type="ECO:0000313" key="6">
    <source>
        <dbReference type="Proteomes" id="UP000006786"/>
    </source>
</evidence>
<dbReference type="SUPFAM" id="SSF48179">
    <property type="entry name" value="6-phosphogluconate dehydrogenase C-terminal domain-like"/>
    <property type="match status" value="1"/>
</dbReference>
<evidence type="ECO:0000256" key="1">
    <source>
        <dbReference type="ARBA" id="ARBA00023002"/>
    </source>
</evidence>
<protein>
    <submittedName>
        <fullName evidence="5">Mannitol dehydrogenase domain protein</fullName>
    </submittedName>
</protein>
<proteinExistence type="predicted"/>
<dbReference type="Gene3D" id="3.40.50.720">
    <property type="entry name" value="NAD(P)-binding Rossmann-like Domain"/>
    <property type="match status" value="1"/>
</dbReference>
<dbReference type="AlphaFoldDB" id="K2N8R0"/>
<sequence>MRAGIVHIGVGAFHRAHQAAYVDACLAEGDMAWGIIGVSLRSPAMRDALAPQDWLYALAERDGTGETLKVIGSVMKVLVAPEDPQAVLAALSDPQTRIVTLTVTEKAYPRGPDGGLDTQDRRVAADLANPERPTGTLGFLTEALAQRQAEGTPPFTVLSCDNLPSNGETLRRLVIEFAALRDPELAQHIEQNVAFPSSMVDRIVPATTDADRERVAAALGAQDAWPVVTEPFMQWVVEDDFPMGRPAWERHGVEMVADVAPFEEMKLRLLNGAHSALAYAGQLLGRETVADAFADPLIHGFVKGLWRESARTLSGEAGLMPDEYTARLADRFANPALRHRTAQIANDGSQKLPQRFINPLLERLDSGGSAPHLAAGVALWIAALASRGDPPAFTDPLDETLKAAIARTTSPADTVAAVLEACRFDGIDRYLPAVIEDCQRMETDGVAGALAHYARGE</sequence>
<evidence type="ECO:0000313" key="5">
    <source>
        <dbReference type="EMBL" id="EKF20493.1"/>
    </source>
</evidence>
<dbReference type="PATRIC" id="fig|391937.3.peg.389"/>
<dbReference type="InterPro" id="IPR000669">
    <property type="entry name" value="Mannitol_DH"/>
</dbReference>
<dbReference type="InterPro" id="IPR013118">
    <property type="entry name" value="Mannitol_DH_C"/>
</dbReference>